<gene>
    <name evidence="1" type="ORF">HUJ06_013745</name>
</gene>
<dbReference type="Proteomes" id="UP000607653">
    <property type="component" value="Unassembled WGS sequence"/>
</dbReference>
<name>A0A822Z328_NELNU</name>
<dbReference type="AlphaFoldDB" id="A0A822Z328"/>
<comment type="caution">
    <text evidence="1">The sequence shown here is derived from an EMBL/GenBank/DDBJ whole genome shotgun (WGS) entry which is preliminary data.</text>
</comment>
<organism evidence="1 2">
    <name type="scientific">Nelumbo nucifera</name>
    <name type="common">Sacred lotus</name>
    <dbReference type="NCBI Taxonomy" id="4432"/>
    <lineage>
        <taxon>Eukaryota</taxon>
        <taxon>Viridiplantae</taxon>
        <taxon>Streptophyta</taxon>
        <taxon>Embryophyta</taxon>
        <taxon>Tracheophyta</taxon>
        <taxon>Spermatophyta</taxon>
        <taxon>Magnoliopsida</taxon>
        <taxon>Proteales</taxon>
        <taxon>Nelumbonaceae</taxon>
        <taxon>Nelumbo</taxon>
    </lineage>
</organism>
<proteinExistence type="predicted"/>
<protein>
    <submittedName>
        <fullName evidence="1">Uncharacterized protein</fullName>
    </submittedName>
</protein>
<keyword evidence="2" id="KW-1185">Reference proteome</keyword>
<evidence type="ECO:0000313" key="1">
    <source>
        <dbReference type="EMBL" id="DAD39422.1"/>
    </source>
</evidence>
<sequence length="50" mass="5608">MNLNEKPWLSQGIMGSGLSFVGMSWCVKKRSPPPLYFSIQPTHSDNCSHN</sequence>
<reference evidence="1 2" key="1">
    <citation type="journal article" date="2020" name="Mol. Biol. Evol.">
        <title>Distinct Expression and Methylation Patterns for Genes with Different Fates following a Single Whole-Genome Duplication in Flowering Plants.</title>
        <authorList>
            <person name="Shi T."/>
            <person name="Rahmani R.S."/>
            <person name="Gugger P.F."/>
            <person name="Wang M."/>
            <person name="Li H."/>
            <person name="Zhang Y."/>
            <person name="Li Z."/>
            <person name="Wang Q."/>
            <person name="Van de Peer Y."/>
            <person name="Marchal K."/>
            <person name="Chen J."/>
        </authorList>
    </citation>
    <scope>NUCLEOTIDE SEQUENCE [LARGE SCALE GENOMIC DNA]</scope>
    <source>
        <tissue evidence="1">Leaf</tissue>
    </source>
</reference>
<dbReference type="EMBL" id="DUZY01000005">
    <property type="protein sequence ID" value="DAD39422.1"/>
    <property type="molecule type" value="Genomic_DNA"/>
</dbReference>
<evidence type="ECO:0000313" key="2">
    <source>
        <dbReference type="Proteomes" id="UP000607653"/>
    </source>
</evidence>
<accession>A0A822Z328</accession>